<dbReference type="RefSeq" id="WP_093318326.1">
    <property type="nucleotide sequence ID" value="NZ_FOHV01000006.1"/>
</dbReference>
<proteinExistence type="predicted"/>
<keyword evidence="4" id="KW-1185">Reference proteome</keyword>
<protein>
    <recommendedName>
        <fullName evidence="5">DnaJ domain-containing protein</fullName>
    </recommendedName>
</protein>
<evidence type="ECO:0000256" key="2">
    <source>
        <dbReference type="SAM" id="Coils"/>
    </source>
</evidence>
<gene>
    <name evidence="3" type="ORF">SAMN02583745_01021</name>
</gene>
<dbReference type="STRING" id="1123402.SAMN02583745_01021"/>
<evidence type="ECO:0000313" key="4">
    <source>
        <dbReference type="Proteomes" id="UP000242642"/>
    </source>
</evidence>
<keyword evidence="2" id="KW-0175">Coiled coil</keyword>
<dbReference type="AlphaFoldDB" id="A0A1I0ASW4"/>
<dbReference type="Proteomes" id="UP000242642">
    <property type="component" value="Unassembled WGS sequence"/>
</dbReference>
<dbReference type="SUPFAM" id="SSF46565">
    <property type="entry name" value="Chaperone J-domain"/>
    <property type="match status" value="1"/>
</dbReference>
<dbReference type="OrthoDB" id="6113916at2"/>
<accession>A0A1I0ASW4</accession>
<dbReference type="EMBL" id="FOHV01000006">
    <property type="protein sequence ID" value="SES96638.1"/>
    <property type="molecule type" value="Genomic_DNA"/>
</dbReference>
<dbReference type="InterPro" id="IPR036869">
    <property type="entry name" value="J_dom_sf"/>
</dbReference>
<sequence>MSKLKNQIVNHAQITEKSKDKWNEVNKLWQKIEKSEAKYQNYEKDKKAFYEQVNAKLGMIEYQYTQLVKESIYELLKFIPYKSLNEDRFEVLNTWIDKLYEQIASNPFNVGEKVITVEDAQEIQNKYVKERFKKFNSHLDIEFDDSEDEYSEFNNAITMFKVLIEEMYGEVPEFTKRQWLAIILTPDRVNDIFSDMFFEVDEEVGNEKNEKGTFDFTDEDIIQAKEDAFAYENEPDIFEQFFTGFNSFDKSGHDSEGDSDENITPSPEVKAMLKNEEINKIYRQLAHKFHPDKIADEENRQLYSDLMQKLTVAKKNKDIYVIIEMAIEYLPEFDLELSDETYTAIILSLKNKLREVEEQNRRQQYDNSHEGIVWRRFRQKSDKKTTKVLDDHVKYIEGKMKNIHELFFEEKMTIKKLKKVLEQVKIELLYY</sequence>
<keyword evidence="1" id="KW-0143">Chaperone</keyword>
<name>A0A1I0ASW4_9GAMM</name>
<evidence type="ECO:0000313" key="3">
    <source>
        <dbReference type="EMBL" id="SES96638.1"/>
    </source>
</evidence>
<organism evidence="3 4">
    <name type="scientific">Thorsellia anophelis DSM 18579</name>
    <dbReference type="NCBI Taxonomy" id="1123402"/>
    <lineage>
        <taxon>Bacteria</taxon>
        <taxon>Pseudomonadati</taxon>
        <taxon>Pseudomonadota</taxon>
        <taxon>Gammaproteobacteria</taxon>
        <taxon>Enterobacterales</taxon>
        <taxon>Thorselliaceae</taxon>
        <taxon>Thorsellia</taxon>
    </lineage>
</organism>
<reference evidence="4" key="1">
    <citation type="submission" date="2016-10" db="EMBL/GenBank/DDBJ databases">
        <authorList>
            <person name="Varghese N."/>
            <person name="Submissions S."/>
        </authorList>
    </citation>
    <scope>NUCLEOTIDE SEQUENCE [LARGE SCALE GENOMIC DNA]</scope>
    <source>
        <strain evidence="4">DSM 18579</strain>
    </source>
</reference>
<evidence type="ECO:0000256" key="1">
    <source>
        <dbReference type="ARBA" id="ARBA00023186"/>
    </source>
</evidence>
<evidence type="ECO:0008006" key="5">
    <source>
        <dbReference type="Google" id="ProtNLM"/>
    </source>
</evidence>
<dbReference type="Gene3D" id="1.10.287.110">
    <property type="entry name" value="DnaJ domain"/>
    <property type="match status" value="1"/>
</dbReference>
<feature type="coiled-coil region" evidence="2">
    <location>
        <begin position="25"/>
        <end position="52"/>
    </location>
</feature>